<comment type="subunit">
    <text evidence="16">Homodimer. Can also exist as monomer.</text>
</comment>
<comment type="catalytic activity">
    <reaction evidence="1">
        <text>ATP = 3',5'-cyclic AMP + diphosphate</text>
        <dbReference type="Rhea" id="RHEA:15389"/>
        <dbReference type="ChEBI" id="CHEBI:30616"/>
        <dbReference type="ChEBI" id="CHEBI:33019"/>
        <dbReference type="ChEBI" id="CHEBI:58165"/>
        <dbReference type="EC" id="4.6.1.1"/>
    </reaction>
</comment>
<evidence type="ECO:0000256" key="12">
    <source>
        <dbReference type="ARBA" id="ARBA00023136"/>
    </source>
</evidence>
<feature type="transmembrane region" description="Helical" evidence="18">
    <location>
        <begin position="58"/>
        <end position="78"/>
    </location>
</feature>
<dbReference type="PANTHER" id="PTHR11920">
    <property type="entry name" value="GUANYLYL CYCLASE"/>
    <property type="match status" value="1"/>
</dbReference>
<keyword evidence="7" id="KW-0547">Nucleotide-binding</keyword>
<dbReference type="PROSITE" id="PS00452">
    <property type="entry name" value="GUANYLATE_CYCLASE_1"/>
    <property type="match status" value="1"/>
</dbReference>
<comment type="similarity">
    <text evidence="17">Belongs to the adenylyl cyclase class-4/guanylyl cyclase family.</text>
</comment>
<dbReference type="GO" id="GO:0005524">
    <property type="term" value="F:ATP binding"/>
    <property type="evidence" value="ECO:0007669"/>
    <property type="project" value="UniProtKB-KW"/>
</dbReference>
<dbReference type="InterPro" id="IPR018297">
    <property type="entry name" value="A/G_cyclase_CS"/>
</dbReference>
<proteinExistence type="inferred from homology"/>
<feature type="domain" description="Guanylate cyclase" evidence="19">
    <location>
        <begin position="239"/>
        <end position="365"/>
    </location>
</feature>
<evidence type="ECO:0000256" key="8">
    <source>
        <dbReference type="ARBA" id="ARBA00022840"/>
    </source>
</evidence>
<dbReference type="GO" id="GO:0004016">
    <property type="term" value="F:adenylate cyclase activity"/>
    <property type="evidence" value="ECO:0007669"/>
    <property type="project" value="UniProtKB-EC"/>
</dbReference>
<protein>
    <recommendedName>
        <fullName evidence="4">Adenylate cyclase</fullName>
        <ecNumber evidence="3">4.6.1.1</ecNumber>
    </recommendedName>
    <alternativeName>
        <fullName evidence="14">ATP pyrophosphate-lyase</fullName>
    </alternativeName>
    <alternativeName>
        <fullName evidence="15">Adenylyl cyclase</fullName>
    </alternativeName>
</protein>
<evidence type="ECO:0000256" key="17">
    <source>
        <dbReference type="RuleBase" id="RU000405"/>
    </source>
</evidence>
<evidence type="ECO:0000256" key="11">
    <source>
        <dbReference type="ARBA" id="ARBA00022998"/>
    </source>
</evidence>
<evidence type="ECO:0000256" key="14">
    <source>
        <dbReference type="ARBA" id="ARBA00032597"/>
    </source>
</evidence>
<evidence type="ECO:0000259" key="19">
    <source>
        <dbReference type="PROSITE" id="PS50125"/>
    </source>
</evidence>
<evidence type="ECO:0000313" key="21">
    <source>
        <dbReference type="Proteomes" id="UP001204445"/>
    </source>
</evidence>
<evidence type="ECO:0000256" key="6">
    <source>
        <dbReference type="ARBA" id="ARBA00022723"/>
    </source>
</evidence>
<dbReference type="InterPro" id="IPR050401">
    <property type="entry name" value="Cyclic_nucleotide_synthase"/>
</dbReference>
<evidence type="ECO:0000256" key="10">
    <source>
        <dbReference type="ARBA" id="ARBA00022989"/>
    </source>
</evidence>
<dbReference type="CDD" id="cd07302">
    <property type="entry name" value="CHD"/>
    <property type="match status" value="1"/>
</dbReference>
<dbReference type="GO" id="GO:0005886">
    <property type="term" value="C:plasma membrane"/>
    <property type="evidence" value="ECO:0007669"/>
    <property type="project" value="UniProtKB-ARBA"/>
</dbReference>
<dbReference type="InterPro" id="IPR001054">
    <property type="entry name" value="A/G_cyclase"/>
</dbReference>
<dbReference type="GO" id="GO:0006171">
    <property type="term" value="P:cAMP biosynthetic process"/>
    <property type="evidence" value="ECO:0007669"/>
    <property type="project" value="UniProtKB-KW"/>
</dbReference>
<evidence type="ECO:0000256" key="18">
    <source>
        <dbReference type="SAM" id="Phobius"/>
    </source>
</evidence>
<name>A0AAE3HKR7_9GAMM</name>
<evidence type="ECO:0000256" key="13">
    <source>
        <dbReference type="ARBA" id="ARBA00023239"/>
    </source>
</evidence>
<sequence>MLIIKYPINIWESISANGLDTFDTDIKRSIILVNQIAFCGLITSLVYNILYALYDLHLLFPAISINIIGMIFFAGILLLNKLHKHNAAKWTLVLAPNLQIFALTYYLGTASGMQLLHIMMASFPLLLAINDRIYIRAIFVIIPILFYILSYFSFSSGKNLIALDTLFLSTLFMTVSISVFALVILFLHLFHVEVKRAERLQSLEYDRAESLLLNILPADVARQLKDDAKVIAERHDSVSVLFCDIVGFTRISDQLAPEQIISILNDFFSYLDRLAEHYGLEKIKTIGDSYMIAGGIPVPDSQHARNIANFALDAQDYMEQIHIGRNKVYLRIGIHIGPLVAGVIGRQKFSYDVWGDTVNIASRMESHGITGEIQVSETVYWLLRSEFIFLYRGEIPVKGKSPMRTYLLKRSPLLA</sequence>
<comment type="caution">
    <text evidence="20">The sequence shown here is derived from an EMBL/GenBank/DDBJ whole genome shotgun (WGS) entry which is preliminary data.</text>
</comment>
<dbReference type="GO" id="GO:0035556">
    <property type="term" value="P:intracellular signal transduction"/>
    <property type="evidence" value="ECO:0007669"/>
    <property type="project" value="InterPro"/>
</dbReference>
<dbReference type="FunFam" id="3.30.70.1230:FF:000033">
    <property type="entry name" value="Adenylate cyclase"/>
    <property type="match status" value="1"/>
</dbReference>
<keyword evidence="11" id="KW-0115">cAMP biosynthesis</keyword>
<dbReference type="InterPro" id="IPR029787">
    <property type="entry name" value="Nucleotide_cyclase"/>
</dbReference>
<evidence type="ECO:0000256" key="1">
    <source>
        <dbReference type="ARBA" id="ARBA00001593"/>
    </source>
</evidence>
<dbReference type="GO" id="GO:0046872">
    <property type="term" value="F:metal ion binding"/>
    <property type="evidence" value="ECO:0007669"/>
    <property type="project" value="UniProtKB-KW"/>
</dbReference>
<evidence type="ECO:0000256" key="7">
    <source>
        <dbReference type="ARBA" id="ARBA00022741"/>
    </source>
</evidence>
<dbReference type="PANTHER" id="PTHR11920:SF335">
    <property type="entry name" value="GUANYLATE CYCLASE"/>
    <property type="match status" value="1"/>
</dbReference>
<keyword evidence="6" id="KW-0479">Metal-binding</keyword>
<dbReference type="RefSeq" id="WP_259054547.1">
    <property type="nucleotide sequence ID" value="NZ_JANUCT010000005.1"/>
</dbReference>
<dbReference type="PROSITE" id="PS50125">
    <property type="entry name" value="GUANYLATE_CYCLASE_2"/>
    <property type="match status" value="1"/>
</dbReference>
<comment type="subcellular location">
    <subcellularLocation>
        <location evidence="2">Membrane</location>
    </subcellularLocation>
</comment>
<dbReference type="Pfam" id="PF20967">
    <property type="entry name" value="MASE7"/>
    <property type="match status" value="1"/>
</dbReference>
<evidence type="ECO:0000256" key="5">
    <source>
        <dbReference type="ARBA" id="ARBA00022692"/>
    </source>
</evidence>
<evidence type="ECO:0000256" key="15">
    <source>
        <dbReference type="ARBA" id="ARBA00032637"/>
    </source>
</evidence>
<evidence type="ECO:0000256" key="3">
    <source>
        <dbReference type="ARBA" id="ARBA00012201"/>
    </source>
</evidence>
<feature type="transmembrane region" description="Helical" evidence="18">
    <location>
        <begin position="137"/>
        <end position="154"/>
    </location>
</feature>
<dbReference type="EMBL" id="JANUCT010000005">
    <property type="protein sequence ID" value="MCS3902941.1"/>
    <property type="molecule type" value="Genomic_DNA"/>
</dbReference>
<dbReference type="Gene3D" id="3.30.70.1230">
    <property type="entry name" value="Nucleotide cyclase"/>
    <property type="match status" value="1"/>
</dbReference>
<keyword evidence="12 18" id="KW-0472">Membrane</keyword>
<keyword evidence="10 18" id="KW-1133">Transmembrane helix</keyword>
<dbReference type="Pfam" id="PF00211">
    <property type="entry name" value="Guanylate_cyc"/>
    <property type="match status" value="1"/>
</dbReference>
<evidence type="ECO:0000313" key="20">
    <source>
        <dbReference type="EMBL" id="MCS3902941.1"/>
    </source>
</evidence>
<dbReference type="SUPFAM" id="SSF55073">
    <property type="entry name" value="Nucleotide cyclase"/>
    <property type="match status" value="1"/>
</dbReference>
<dbReference type="Proteomes" id="UP001204445">
    <property type="component" value="Unassembled WGS sequence"/>
</dbReference>
<keyword evidence="9" id="KW-0460">Magnesium</keyword>
<reference evidence="20" key="1">
    <citation type="submission" date="2022-08" db="EMBL/GenBank/DDBJ databases">
        <title>Genomic Encyclopedia of Type Strains, Phase III (KMG-III): the genomes of soil and plant-associated and newly described type strains.</title>
        <authorList>
            <person name="Whitman W."/>
        </authorList>
    </citation>
    <scope>NUCLEOTIDE SEQUENCE</scope>
    <source>
        <strain evidence="20">HMT 1</strain>
    </source>
</reference>
<accession>A0AAE3HKR7</accession>
<keyword evidence="21" id="KW-1185">Reference proteome</keyword>
<evidence type="ECO:0000256" key="2">
    <source>
        <dbReference type="ARBA" id="ARBA00004370"/>
    </source>
</evidence>
<gene>
    <name evidence="20" type="ORF">J2T55_000949</name>
</gene>
<dbReference type="EC" id="4.6.1.1" evidence="3"/>
<feature type="transmembrane region" description="Helical" evidence="18">
    <location>
        <begin position="31"/>
        <end position="52"/>
    </location>
</feature>
<keyword evidence="13 17" id="KW-0456">Lyase</keyword>
<dbReference type="SMART" id="SM00044">
    <property type="entry name" value="CYCc"/>
    <property type="match status" value="1"/>
</dbReference>
<keyword evidence="8" id="KW-0067">ATP-binding</keyword>
<feature type="transmembrane region" description="Helical" evidence="18">
    <location>
        <begin position="166"/>
        <end position="190"/>
    </location>
</feature>
<evidence type="ECO:0000256" key="4">
    <source>
        <dbReference type="ARBA" id="ARBA00021420"/>
    </source>
</evidence>
<keyword evidence="5 18" id="KW-0812">Transmembrane</keyword>
<organism evidence="20 21">
    <name type="scientific">Methylohalomonas lacus</name>
    <dbReference type="NCBI Taxonomy" id="398773"/>
    <lineage>
        <taxon>Bacteria</taxon>
        <taxon>Pseudomonadati</taxon>
        <taxon>Pseudomonadota</taxon>
        <taxon>Gammaproteobacteria</taxon>
        <taxon>Methylohalomonadales</taxon>
        <taxon>Methylohalomonadaceae</taxon>
        <taxon>Methylohalomonas</taxon>
    </lineage>
</organism>
<evidence type="ECO:0000256" key="16">
    <source>
        <dbReference type="ARBA" id="ARBA00064436"/>
    </source>
</evidence>
<evidence type="ECO:0000256" key="9">
    <source>
        <dbReference type="ARBA" id="ARBA00022842"/>
    </source>
</evidence>
<dbReference type="AlphaFoldDB" id="A0AAE3HKR7"/>
<dbReference type="InterPro" id="IPR048432">
    <property type="entry name" value="MASE7"/>
</dbReference>